<evidence type="ECO:0000313" key="12">
    <source>
        <dbReference type="EMBL" id="KAK9719637.1"/>
    </source>
</evidence>
<dbReference type="Pfam" id="PF00069">
    <property type="entry name" value="Pkinase"/>
    <property type="match status" value="1"/>
</dbReference>
<keyword evidence="6 12" id="KW-0418">Kinase</keyword>
<organism evidence="12 13">
    <name type="scientific">Basidiobolus ranarum</name>
    <dbReference type="NCBI Taxonomy" id="34480"/>
    <lineage>
        <taxon>Eukaryota</taxon>
        <taxon>Fungi</taxon>
        <taxon>Fungi incertae sedis</taxon>
        <taxon>Zoopagomycota</taxon>
        <taxon>Entomophthoromycotina</taxon>
        <taxon>Basidiobolomycetes</taxon>
        <taxon>Basidiobolales</taxon>
        <taxon>Basidiobolaceae</taxon>
        <taxon>Basidiobolus</taxon>
    </lineage>
</organism>
<dbReference type="SMART" id="SM00220">
    <property type="entry name" value="S_TKc"/>
    <property type="match status" value="1"/>
</dbReference>
<dbReference type="PROSITE" id="PS50195">
    <property type="entry name" value="PX"/>
    <property type="match status" value="1"/>
</dbReference>
<dbReference type="PROSITE" id="PS50011">
    <property type="entry name" value="PROTEIN_KINASE_DOM"/>
    <property type="match status" value="1"/>
</dbReference>
<dbReference type="Gene3D" id="1.10.510.10">
    <property type="entry name" value="Transferase(Phosphotransferase) domain 1"/>
    <property type="match status" value="1"/>
</dbReference>
<dbReference type="GO" id="GO:0004674">
    <property type="term" value="F:protein serine/threonine kinase activity"/>
    <property type="evidence" value="ECO:0007669"/>
    <property type="project" value="UniProtKB-EC"/>
</dbReference>
<dbReference type="PANTHER" id="PTHR24351">
    <property type="entry name" value="RIBOSOMAL PROTEIN S6 KINASE"/>
    <property type="match status" value="1"/>
</dbReference>
<dbReference type="PROSITE" id="PS00108">
    <property type="entry name" value="PROTEIN_KINASE_ST"/>
    <property type="match status" value="1"/>
</dbReference>
<evidence type="ECO:0000259" key="10">
    <source>
        <dbReference type="PROSITE" id="PS50011"/>
    </source>
</evidence>
<comment type="caution">
    <text evidence="12">The sequence shown here is derived from an EMBL/GenBank/DDBJ whole genome shotgun (WGS) entry which is preliminary data.</text>
</comment>
<feature type="domain" description="Protein kinase" evidence="10">
    <location>
        <begin position="229"/>
        <end position="438"/>
    </location>
</feature>
<dbReference type="InterPro" id="IPR001683">
    <property type="entry name" value="PX_dom"/>
</dbReference>
<dbReference type="InterPro" id="IPR017441">
    <property type="entry name" value="Protein_kinase_ATP_BS"/>
</dbReference>
<keyword evidence="5 8" id="KW-0547">Nucleotide-binding</keyword>
<dbReference type="SUPFAM" id="SSF56112">
    <property type="entry name" value="Protein kinase-like (PK-like)"/>
    <property type="match status" value="1"/>
</dbReference>
<name>A0ABR2W5A4_9FUNG</name>
<feature type="domain" description="PX" evidence="11">
    <location>
        <begin position="35"/>
        <end position="148"/>
    </location>
</feature>
<evidence type="ECO:0000256" key="8">
    <source>
        <dbReference type="PROSITE-ProRule" id="PRU10141"/>
    </source>
</evidence>
<proteinExistence type="inferred from homology"/>
<evidence type="ECO:0000313" key="13">
    <source>
        <dbReference type="Proteomes" id="UP001479436"/>
    </source>
</evidence>
<evidence type="ECO:0000259" key="11">
    <source>
        <dbReference type="PROSITE" id="PS50195"/>
    </source>
</evidence>
<evidence type="ECO:0000256" key="9">
    <source>
        <dbReference type="RuleBase" id="RU000304"/>
    </source>
</evidence>
<accession>A0ABR2W5A4</accession>
<dbReference type="EMBL" id="JASJQH010007039">
    <property type="protein sequence ID" value="KAK9719637.1"/>
    <property type="molecule type" value="Genomic_DNA"/>
</dbReference>
<feature type="binding site" evidence="8">
    <location>
        <position position="262"/>
    </location>
    <ligand>
        <name>ATP</name>
        <dbReference type="ChEBI" id="CHEBI:30616"/>
    </ligand>
</feature>
<evidence type="ECO:0000256" key="7">
    <source>
        <dbReference type="ARBA" id="ARBA00022840"/>
    </source>
</evidence>
<keyword evidence="2 9" id="KW-0723">Serine/threonine-protein kinase</keyword>
<keyword evidence="7 8" id="KW-0067">ATP-binding</keyword>
<reference evidence="12 13" key="1">
    <citation type="submission" date="2023-04" db="EMBL/GenBank/DDBJ databases">
        <title>Genome of Basidiobolus ranarum AG-B5.</title>
        <authorList>
            <person name="Stajich J.E."/>
            <person name="Carter-House D."/>
            <person name="Gryganskyi A."/>
        </authorList>
    </citation>
    <scope>NUCLEOTIDE SEQUENCE [LARGE SCALE GENOMIC DNA]</scope>
    <source>
        <strain evidence="12 13">AG-B5</strain>
    </source>
</reference>
<protein>
    <submittedName>
        <fullName evidence="12">Serine/threonine-protein kinase Sgk2</fullName>
        <ecNumber evidence="12">2.7.11.1</ecNumber>
    </submittedName>
</protein>
<dbReference type="InterPro" id="IPR011009">
    <property type="entry name" value="Kinase-like_dom_sf"/>
</dbReference>
<keyword evidence="4 12" id="KW-0808">Transferase</keyword>
<evidence type="ECO:0000256" key="3">
    <source>
        <dbReference type="ARBA" id="ARBA00022553"/>
    </source>
</evidence>
<dbReference type="SMART" id="SM00312">
    <property type="entry name" value="PX"/>
    <property type="match status" value="1"/>
</dbReference>
<dbReference type="SUPFAM" id="SSF64268">
    <property type="entry name" value="PX domain"/>
    <property type="match status" value="1"/>
</dbReference>
<dbReference type="CDD" id="cd06093">
    <property type="entry name" value="PX_domain"/>
    <property type="match status" value="1"/>
</dbReference>
<dbReference type="InterPro" id="IPR000719">
    <property type="entry name" value="Prot_kinase_dom"/>
</dbReference>
<dbReference type="Gene3D" id="3.30.1520.10">
    <property type="entry name" value="Phox-like domain"/>
    <property type="match status" value="1"/>
</dbReference>
<dbReference type="InterPro" id="IPR036871">
    <property type="entry name" value="PX_dom_sf"/>
</dbReference>
<dbReference type="Gene3D" id="3.30.200.20">
    <property type="entry name" value="Phosphorylase Kinase, domain 1"/>
    <property type="match status" value="1"/>
</dbReference>
<dbReference type="Pfam" id="PF00787">
    <property type="entry name" value="PX"/>
    <property type="match status" value="1"/>
</dbReference>
<evidence type="ECO:0000256" key="1">
    <source>
        <dbReference type="ARBA" id="ARBA00009903"/>
    </source>
</evidence>
<dbReference type="EC" id="2.7.11.1" evidence="12"/>
<sequence>MPGAFKQLLLKRDIKSLFNFERDKKPTNTCSCFFDAYIVASETLLEETKAGKKFTVYKISVTNGPIHWFVLKRYSEFHKLHGELQALFPHIRLPSLPPKRLIGNNTSPSFVQSRKQRLGQYLREISEDPILCSSEPILEFFQDTTIAQESLYGTSANDIFSQSELSSCGNGGTKRRTFSFQVVRQKLKFKNKKFSIKRRKLTNKTATKTTELFSSSTNHEKTPMGLEDFFLIKVIGKGSYGKVILARHKDSGRLLAIKSILKKQIHQKPIDVRRIMAERNVLKQNASHPFLVGLHYAFQTPDRLCFCIDYINGGELFYHLQHMPRFSEDRARFYVAEITSALEHLHSMSIIYRDLKPENCLLDGQGHIRLVDFGLAKQILGDDGTTSTFCGTPEYLAPEVLQHRSYDKTVDWYCLGAVLYEMLSGMASWHAIILAILS</sequence>
<evidence type="ECO:0000256" key="5">
    <source>
        <dbReference type="ARBA" id="ARBA00022741"/>
    </source>
</evidence>
<dbReference type="InterPro" id="IPR008271">
    <property type="entry name" value="Ser/Thr_kinase_AS"/>
</dbReference>
<keyword evidence="13" id="KW-1185">Reference proteome</keyword>
<comment type="similarity">
    <text evidence="1">Belongs to the protein kinase superfamily. AGC Ser/Thr protein kinase family.</text>
</comment>
<evidence type="ECO:0000256" key="2">
    <source>
        <dbReference type="ARBA" id="ARBA00022527"/>
    </source>
</evidence>
<dbReference type="Proteomes" id="UP001479436">
    <property type="component" value="Unassembled WGS sequence"/>
</dbReference>
<keyword evidence="3" id="KW-0597">Phosphoprotein</keyword>
<evidence type="ECO:0000256" key="4">
    <source>
        <dbReference type="ARBA" id="ARBA00022679"/>
    </source>
</evidence>
<evidence type="ECO:0000256" key="6">
    <source>
        <dbReference type="ARBA" id="ARBA00022777"/>
    </source>
</evidence>
<dbReference type="PROSITE" id="PS00107">
    <property type="entry name" value="PROTEIN_KINASE_ATP"/>
    <property type="match status" value="1"/>
</dbReference>
<gene>
    <name evidence="12" type="primary">SGK2_1</name>
    <name evidence="12" type="ORF">K7432_004635</name>
</gene>